<sequence>MVAPLRFTTNAYPKEDRLKAWRFALQRLSITVQAAIEDSLYGDLVQVRSSQGISFTRITATAQEYVVDFSDAPGSLWLAILLDGSGEVLSGVDELKLEDSDMICARSDAVVRYKLPGEHRLLLVHIPKAAIDQRLKTPMPEQPRHIAAESGASRVLSGMLRALADMLVEATMDQLGPVELSLPEFLVASLMDNASPRAMGGAAGVRAALLERIFQTIEMRLSDPNLNYQQIAGEHGISPRYLQKLFESIDDSFGHYVKVRRLERCRLDLRSPLHAQKSISDILFQWGFNDSASFSRAFREQYGMSPREYRKMLDIDEAQEERTRRRGRPANAKGAKDEAVEEELKGLASDNVVEDDPRDDGHIRHHYLPVSPETVHWGYFNRALKPVLTVRSGDYITIETLTHHANDDPERMVEGDKGAEGVYHWTKESKAIERRGAGPMDASALGRGPGEGFGVHICTGPIAIPEAEPGDLIEVRILELKPRESANPRFQGKAFGSNAATYWGFHFEDLLTEPHQREVITIYEVNGDPGRVPTAHAVYNFRWTPQTDPSGKVHERYDYPGVPVDPATIERNYDILANVEIPIRPHFGVIALAPAHNGLVDSVPPGPFGGNMDNWRTGPGASIYLPVQVAGGLLSLGDPHASQGDSELCGTAIECSMTGLIQVIHHPAGKMRDHLRDLDYPLIETDEEWVIMGFSQTDYLKELGENAQSEIYKRASVDSAMRDAFRKARRFLMTTKDLNEDEAISLLSVGVDFGISQVANGNWGVHAVIRKALFTA</sequence>
<evidence type="ECO:0000259" key="5">
    <source>
        <dbReference type="PROSITE" id="PS01124"/>
    </source>
</evidence>
<dbReference type="InterPro" id="IPR004304">
    <property type="entry name" value="FmdA_AmdA"/>
</dbReference>
<evidence type="ECO:0000256" key="2">
    <source>
        <dbReference type="ARBA" id="ARBA00023125"/>
    </source>
</evidence>
<dbReference type="PROSITE" id="PS01124">
    <property type="entry name" value="HTH_ARAC_FAMILY_2"/>
    <property type="match status" value="1"/>
</dbReference>
<proteinExistence type="predicted"/>
<dbReference type="Gene3D" id="3.10.28.20">
    <property type="entry name" value="Acetamidase/Formamidase-like domains"/>
    <property type="match status" value="1"/>
</dbReference>
<organism evidence="6 7">
    <name type="scientific">Altericroceibacterium indicum</name>
    <dbReference type="NCBI Taxonomy" id="374177"/>
    <lineage>
        <taxon>Bacteria</taxon>
        <taxon>Pseudomonadati</taxon>
        <taxon>Pseudomonadota</taxon>
        <taxon>Alphaproteobacteria</taxon>
        <taxon>Sphingomonadales</taxon>
        <taxon>Erythrobacteraceae</taxon>
        <taxon>Altericroceibacterium</taxon>
    </lineage>
</organism>
<dbReference type="PRINTS" id="PR00032">
    <property type="entry name" value="HTHARAC"/>
</dbReference>
<dbReference type="SUPFAM" id="SSF141130">
    <property type="entry name" value="Acetamidase/Formamidase-like"/>
    <property type="match status" value="1"/>
</dbReference>
<dbReference type="OrthoDB" id="7191628at2"/>
<comment type="caution">
    <text evidence="6">The sequence shown here is derived from an EMBL/GenBank/DDBJ whole genome shotgun (WGS) entry which is preliminary data.</text>
</comment>
<feature type="region of interest" description="Disordered" evidence="4">
    <location>
        <begin position="316"/>
        <end position="340"/>
    </location>
</feature>
<dbReference type="SMART" id="SM00342">
    <property type="entry name" value="HTH_ARAC"/>
    <property type="match status" value="1"/>
</dbReference>
<dbReference type="AlphaFoldDB" id="A0A845A469"/>
<evidence type="ECO:0000256" key="4">
    <source>
        <dbReference type="SAM" id="MobiDB-lite"/>
    </source>
</evidence>
<dbReference type="GO" id="GO:0016811">
    <property type="term" value="F:hydrolase activity, acting on carbon-nitrogen (but not peptide) bonds, in linear amides"/>
    <property type="evidence" value="ECO:0007669"/>
    <property type="project" value="InterPro"/>
</dbReference>
<dbReference type="Gene3D" id="2.60.120.580">
    <property type="entry name" value="Acetamidase/Formamidase-like domains"/>
    <property type="match status" value="2"/>
</dbReference>
<dbReference type="PANTHER" id="PTHR31891">
    <property type="entry name" value="FORMAMIDASE C869.04-RELATED"/>
    <property type="match status" value="1"/>
</dbReference>
<keyword evidence="1" id="KW-0805">Transcription regulation</keyword>
<dbReference type="Proteomes" id="UP000460561">
    <property type="component" value="Unassembled WGS sequence"/>
</dbReference>
<evidence type="ECO:0000313" key="6">
    <source>
        <dbReference type="EMBL" id="MXP24980.1"/>
    </source>
</evidence>
<keyword evidence="7" id="KW-1185">Reference proteome</keyword>
<dbReference type="Pfam" id="PF12833">
    <property type="entry name" value="HTH_18"/>
    <property type="match status" value="1"/>
</dbReference>
<dbReference type="InterPro" id="IPR018060">
    <property type="entry name" value="HTH_AraC"/>
</dbReference>
<name>A0A845A469_9SPHN</name>
<dbReference type="EMBL" id="WTYQ01000001">
    <property type="protein sequence ID" value="MXP24980.1"/>
    <property type="molecule type" value="Genomic_DNA"/>
</dbReference>
<dbReference type="Gene3D" id="1.10.10.60">
    <property type="entry name" value="Homeodomain-like"/>
    <property type="match status" value="1"/>
</dbReference>
<protein>
    <submittedName>
        <fullName evidence="6">Helix-turn-helix domain-containing protein</fullName>
    </submittedName>
</protein>
<evidence type="ECO:0000256" key="1">
    <source>
        <dbReference type="ARBA" id="ARBA00023015"/>
    </source>
</evidence>
<dbReference type="GO" id="GO:0003700">
    <property type="term" value="F:DNA-binding transcription factor activity"/>
    <property type="evidence" value="ECO:0007669"/>
    <property type="project" value="InterPro"/>
</dbReference>
<evidence type="ECO:0000256" key="3">
    <source>
        <dbReference type="ARBA" id="ARBA00023163"/>
    </source>
</evidence>
<dbReference type="RefSeq" id="WP_160738160.1">
    <property type="nucleotide sequence ID" value="NZ_WTYQ01000001.1"/>
</dbReference>
<dbReference type="GO" id="GO:0043565">
    <property type="term" value="F:sequence-specific DNA binding"/>
    <property type="evidence" value="ECO:0007669"/>
    <property type="project" value="InterPro"/>
</dbReference>
<dbReference type="Pfam" id="PF03069">
    <property type="entry name" value="FmdA_AmdA"/>
    <property type="match status" value="1"/>
</dbReference>
<evidence type="ECO:0000313" key="7">
    <source>
        <dbReference type="Proteomes" id="UP000460561"/>
    </source>
</evidence>
<dbReference type="InterPro" id="IPR035418">
    <property type="entry name" value="AraC-bd_2"/>
</dbReference>
<gene>
    <name evidence="6" type="ORF">GRI39_02820</name>
</gene>
<dbReference type="PANTHER" id="PTHR31891:SF1">
    <property type="entry name" value="FORMAMIDASE C869.04-RELATED"/>
    <property type="match status" value="1"/>
</dbReference>
<dbReference type="InterPro" id="IPR020449">
    <property type="entry name" value="Tscrpt_reg_AraC-type_HTH"/>
</dbReference>
<reference evidence="6 7" key="1">
    <citation type="submission" date="2019-12" db="EMBL/GenBank/DDBJ databases">
        <title>Genomic-based taxomic classification of the family Erythrobacteraceae.</title>
        <authorList>
            <person name="Xu L."/>
        </authorList>
    </citation>
    <scope>NUCLEOTIDE SEQUENCE [LARGE SCALE GENOMIC DNA]</scope>
    <source>
        <strain evidence="6 7">DSM 18604</strain>
    </source>
</reference>
<keyword evidence="3" id="KW-0804">Transcription</keyword>
<dbReference type="Pfam" id="PF14525">
    <property type="entry name" value="AraC_binding_2"/>
    <property type="match status" value="1"/>
</dbReference>
<feature type="domain" description="HTH araC/xylS-type" evidence="5">
    <location>
        <begin position="211"/>
        <end position="312"/>
    </location>
</feature>
<keyword evidence="2" id="KW-0238">DNA-binding</keyword>
<dbReference type="InterPro" id="IPR009057">
    <property type="entry name" value="Homeodomain-like_sf"/>
</dbReference>
<accession>A0A845A469</accession>
<dbReference type="SUPFAM" id="SSF46689">
    <property type="entry name" value="Homeodomain-like"/>
    <property type="match status" value="1"/>
</dbReference>